<proteinExistence type="predicted"/>
<organism evidence="1 2">
    <name type="scientific">Arcobacter defluvii</name>
    <dbReference type="NCBI Taxonomy" id="873191"/>
    <lineage>
        <taxon>Bacteria</taxon>
        <taxon>Pseudomonadati</taxon>
        <taxon>Campylobacterota</taxon>
        <taxon>Epsilonproteobacteria</taxon>
        <taxon>Campylobacterales</taxon>
        <taxon>Arcobacteraceae</taxon>
        <taxon>Arcobacter</taxon>
    </lineage>
</organism>
<gene>
    <name evidence="1" type="ORF">ADFLV_0171</name>
</gene>
<dbReference type="KEGG" id="adz:ADFLV_0171"/>
<dbReference type="EMBL" id="CP053835">
    <property type="protein sequence ID" value="QKF76238.1"/>
    <property type="molecule type" value="Genomic_DNA"/>
</dbReference>
<accession>A0AAE7E6F2</accession>
<protein>
    <submittedName>
        <fullName evidence="1">Uncharacterized protein</fullName>
    </submittedName>
</protein>
<dbReference type="AlphaFoldDB" id="A0AAE7E6F2"/>
<sequence length="242" mass="27428">MKKIVIIFFIFINISYSLDLDNFEERQKALQDVKTIILYEESIAKAYEEYILTNYAIADLTQIKSLIGDITTTISGITTTLNLDGTLMKVSYGLNNDLKADSSIKALYESNTYRKRTYVRNDEVNFILEDEFAKHLYDLIKQNGGAIEDCPMTAFTTAVNCKENNHIYIQLTKKLDGLEVVPDTYLIAYHVDNFKTGPIIITNDTSKHITESAFDSIPKGALLYDTDGVKYVKTLDGIEILK</sequence>
<reference evidence="1 2" key="1">
    <citation type="submission" date="2020-05" db="EMBL/GenBank/DDBJ databases">
        <title>Complete genome sequencing of Campylobacter and Arcobacter type strains.</title>
        <authorList>
            <person name="Miller W.G."/>
            <person name="Yee E."/>
        </authorList>
    </citation>
    <scope>NUCLEOTIDE SEQUENCE [LARGE SCALE GENOMIC DNA]</scope>
    <source>
        <strain evidence="1 2">LMG 25694</strain>
    </source>
</reference>
<dbReference type="RefSeq" id="WP_129011717.1">
    <property type="nucleotide sequence ID" value="NZ_CP053835.1"/>
</dbReference>
<dbReference type="Proteomes" id="UP000503313">
    <property type="component" value="Chromosome"/>
</dbReference>
<evidence type="ECO:0000313" key="1">
    <source>
        <dbReference type="EMBL" id="QKF76238.1"/>
    </source>
</evidence>
<name>A0AAE7E6F2_9BACT</name>
<keyword evidence="2" id="KW-1185">Reference proteome</keyword>
<evidence type="ECO:0000313" key="2">
    <source>
        <dbReference type="Proteomes" id="UP000503313"/>
    </source>
</evidence>